<protein>
    <recommendedName>
        <fullName evidence="3">Lipoprotein</fullName>
    </recommendedName>
</protein>
<evidence type="ECO:0000313" key="1">
    <source>
        <dbReference type="EMBL" id="MCF0043488.1"/>
    </source>
</evidence>
<sequence>MNKLITKSLIAATLAGIFACSTPPDKLGSLDLVKWRGDRGGCNDVRASLEKDFKSIEKQLKGKFADDIGDLLGRPDIHQLGERNQKFYVYFLSKGEQCADIKSKSSAPKVILKFNAVGLLSEITYQSRPL</sequence>
<evidence type="ECO:0000313" key="2">
    <source>
        <dbReference type="Proteomes" id="UP001139700"/>
    </source>
</evidence>
<dbReference type="RefSeq" id="WP_234616226.1">
    <property type="nucleotide sequence ID" value="NZ_CP098806.1"/>
</dbReference>
<evidence type="ECO:0008006" key="3">
    <source>
        <dbReference type="Google" id="ProtNLM"/>
    </source>
</evidence>
<gene>
    <name evidence="1" type="ORF">LXM24_25510</name>
</gene>
<organism evidence="1 2">
    <name type="scientific">Dyadobacter fanqingshengii</name>
    <dbReference type="NCBI Taxonomy" id="2906443"/>
    <lineage>
        <taxon>Bacteria</taxon>
        <taxon>Pseudomonadati</taxon>
        <taxon>Bacteroidota</taxon>
        <taxon>Cytophagia</taxon>
        <taxon>Cytophagales</taxon>
        <taxon>Spirosomataceae</taxon>
        <taxon>Dyadobacter</taxon>
    </lineage>
</organism>
<reference evidence="1" key="1">
    <citation type="submission" date="2021-12" db="EMBL/GenBank/DDBJ databases">
        <title>Novel species in genus Dyadobacter.</title>
        <authorList>
            <person name="Ma C."/>
        </authorList>
    </citation>
    <scope>NUCLEOTIDE SEQUENCE</scope>
    <source>
        <strain evidence="1">CY399</strain>
    </source>
</reference>
<name>A0A9X1TCE7_9BACT</name>
<keyword evidence="2" id="KW-1185">Reference proteome</keyword>
<proteinExistence type="predicted"/>
<dbReference type="EMBL" id="JAJTTA010000007">
    <property type="protein sequence ID" value="MCF0043488.1"/>
    <property type="molecule type" value="Genomic_DNA"/>
</dbReference>
<comment type="caution">
    <text evidence="1">The sequence shown here is derived from an EMBL/GenBank/DDBJ whole genome shotgun (WGS) entry which is preliminary data.</text>
</comment>
<accession>A0A9X1TCE7</accession>
<dbReference type="Proteomes" id="UP001139700">
    <property type="component" value="Unassembled WGS sequence"/>
</dbReference>
<dbReference type="PROSITE" id="PS51257">
    <property type="entry name" value="PROKAR_LIPOPROTEIN"/>
    <property type="match status" value="1"/>
</dbReference>
<dbReference type="AlphaFoldDB" id="A0A9X1TCE7"/>